<gene>
    <name evidence="2" type="primary">ORF21370</name>
</gene>
<feature type="non-terminal residue" evidence="2">
    <location>
        <position position="1"/>
    </location>
</feature>
<evidence type="ECO:0000256" key="1">
    <source>
        <dbReference type="SAM" id="SignalP"/>
    </source>
</evidence>
<accession>A0A0B6YCI9</accession>
<reference evidence="2" key="1">
    <citation type="submission" date="2014-12" db="EMBL/GenBank/DDBJ databases">
        <title>Insight into the proteome of Arion vulgaris.</title>
        <authorList>
            <person name="Aradska J."/>
            <person name="Bulat T."/>
            <person name="Smidak R."/>
            <person name="Sarate P."/>
            <person name="Gangsoo J."/>
            <person name="Sialana F."/>
            <person name="Bilban M."/>
            <person name="Lubec G."/>
        </authorList>
    </citation>
    <scope>NUCLEOTIDE SEQUENCE</scope>
    <source>
        <tissue evidence="2">Skin</tissue>
    </source>
</reference>
<evidence type="ECO:0000313" key="2">
    <source>
        <dbReference type="EMBL" id="CEK53848.1"/>
    </source>
</evidence>
<name>A0A0B6YCI9_9EUPU</name>
<protein>
    <submittedName>
        <fullName evidence="2">Uncharacterized protein</fullName>
    </submittedName>
</protein>
<feature type="signal peptide" evidence="1">
    <location>
        <begin position="1"/>
        <end position="20"/>
    </location>
</feature>
<feature type="non-terminal residue" evidence="2">
    <location>
        <position position="75"/>
    </location>
</feature>
<organism evidence="2">
    <name type="scientific">Arion vulgaris</name>
    <dbReference type="NCBI Taxonomy" id="1028688"/>
    <lineage>
        <taxon>Eukaryota</taxon>
        <taxon>Metazoa</taxon>
        <taxon>Spiralia</taxon>
        <taxon>Lophotrochozoa</taxon>
        <taxon>Mollusca</taxon>
        <taxon>Gastropoda</taxon>
        <taxon>Heterobranchia</taxon>
        <taxon>Euthyneura</taxon>
        <taxon>Panpulmonata</taxon>
        <taxon>Eupulmonata</taxon>
        <taxon>Stylommatophora</taxon>
        <taxon>Helicina</taxon>
        <taxon>Arionoidea</taxon>
        <taxon>Arionidae</taxon>
        <taxon>Arion</taxon>
    </lineage>
</organism>
<proteinExistence type="predicted"/>
<feature type="chain" id="PRO_5002111819" evidence="1">
    <location>
        <begin position="21"/>
        <end position="75"/>
    </location>
</feature>
<keyword evidence="1" id="KW-0732">Signal</keyword>
<dbReference type="EMBL" id="HACG01006983">
    <property type="protein sequence ID" value="CEK53848.1"/>
    <property type="molecule type" value="Transcribed_RNA"/>
</dbReference>
<sequence>IVFLLSMFLFYGGNISLKSSDVICKYFLHRKIFMICPSANPNKYMYKFISETAAGETEYYGTEICTCQTQIALTF</sequence>
<dbReference type="AlphaFoldDB" id="A0A0B6YCI9"/>